<evidence type="ECO:0000256" key="3">
    <source>
        <dbReference type="ARBA" id="ARBA00022777"/>
    </source>
</evidence>
<dbReference type="InterPro" id="IPR007371">
    <property type="entry name" value="TPK_catalytic"/>
</dbReference>
<gene>
    <name evidence="7" type="ORF">FD17_GL000071</name>
</gene>
<dbReference type="GO" id="GO:0005524">
    <property type="term" value="F:ATP binding"/>
    <property type="evidence" value="ECO:0007669"/>
    <property type="project" value="UniProtKB-KW"/>
</dbReference>
<sequence>MKILNLLVGGPIDLWPDKLKNGQVKGDWIGIDRGNLHLIDKGIDPLVAIGDFDSLKPEELQLVRSHIKDIRQSIPEKDDTDTQLGLKVALQEHHADRLDIYGATGGRLDHFLANLWMVLEPRFTPFAPKIRMIDKQNTITFFLPGEYQITKEPDKKYLAFVALTPMEHLTLYDEKYKLDDYHVKYPMSLASNEFVGNTAKFKFGSGVMCVIQSKDIDRFN</sequence>
<dbReference type="Proteomes" id="UP000051581">
    <property type="component" value="Unassembled WGS sequence"/>
</dbReference>
<protein>
    <recommendedName>
        <fullName evidence="5">Thiamine diphosphokinase</fullName>
        <ecNumber evidence="5">2.7.6.2</ecNumber>
    </recommendedName>
</protein>
<reference evidence="7 8" key="1">
    <citation type="journal article" date="2015" name="Genome Announc.">
        <title>Expanding the biotechnology potential of lactobacilli through comparative genomics of 213 strains and associated genera.</title>
        <authorList>
            <person name="Sun Z."/>
            <person name="Harris H.M."/>
            <person name="McCann A."/>
            <person name="Guo C."/>
            <person name="Argimon S."/>
            <person name="Zhang W."/>
            <person name="Yang X."/>
            <person name="Jeffery I.B."/>
            <person name="Cooney J.C."/>
            <person name="Kagawa T.F."/>
            <person name="Liu W."/>
            <person name="Song Y."/>
            <person name="Salvetti E."/>
            <person name="Wrobel A."/>
            <person name="Rasinkangas P."/>
            <person name="Parkhill J."/>
            <person name="Rea M.C."/>
            <person name="O'Sullivan O."/>
            <person name="Ritari J."/>
            <person name="Douillard F.P."/>
            <person name="Paul Ross R."/>
            <person name="Yang R."/>
            <person name="Briner A.E."/>
            <person name="Felis G.E."/>
            <person name="de Vos W.M."/>
            <person name="Barrangou R."/>
            <person name="Klaenhammer T.R."/>
            <person name="Caufield P.W."/>
            <person name="Cui Y."/>
            <person name="Zhang H."/>
            <person name="O'Toole P.W."/>
        </authorList>
    </citation>
    <scope>NUCLEOTIDE SEQUENCE [LARGE SCALE GENOMIC DNA]</scope>
    <source>
        <strain evidence="7 8">DSM 19904</strain>
    </source>
</reference>
<keyword evidence="8" id="KW-1185">Reference proteome</keyword>
<organism evidence="7 8">
    <name type="scientific">Lentilactobacillus sunkii DSM 19904</name>
    <dbReference type="NCBI Taxonomy" id="1423808"/>
    <lineage>
        <taxon>Bacteria</taxon>
        <taxon>Bacillati</taxon>
        <taxon>Bacillota</taxon>
        <taxon>Bacilli</taxon>
        <taxon>Lactobacillales</taxon>
        <taxon>Lactobacillaceae</taxon>
        <taxon>Lentilactobacillus</taxon>
    </lineage>
</organism>
<dbReference type="InterPro" id="IPR053149">
    <property type="entry name" value="TPK"/>
</dbReference>
<dbReference type="PATRIC" id="fig|1423808.3.peg.71"/>
<proteinExistence type="predicted"/>
<keyword evidence="3 7" id="KW-0418">Kinase</keyword>
<evidence type="ECO:0000256" key="1">
    <source>
        <dbReference type="ARBA" id="ARBA00022679"/>
    </source>
</evidence>
<dbReference type="GO" id="GO:0009229">
    <property type="term" value="P:thiamine diphosphate biosynthetic process"/>
    <property type="evidence" value="ECO:0007669"/>
    <property type="project" value="InterPro"/>
</dbReference>
<dbReference type="RefSeq" id="WP_057822631.1">
    <property type="nucleotide sequence ID" value="NZ_AZEA01000001.1"/>
</dbReference>
<feature type="domain" description="Thiamin pyrophosphokinase thiamin-binding" evidence="6">
    <location>
        <begin position="145"/>
        <end position="208"/>
    </location>
</feature>
<dbReference type="GO" id="GO:0016301">
    <property type="term" value="F:kinase activity"/>
    <property type="evidence" value="ECO:0007669"/>
    <property type="project" value="UniProtKB-KW"/>
</dbReference>
<dbReference type="GO" id="GO:0006772">
    <property type="term" value="P:thiamine metabolic process"/>
    <property type="evidence" value="ECO:0007669"/>
    <property type="project" value="UniProtKB-UniRule"/>
</dbReference>
<keyword evidence="4" id="KW-0067">ATP-binding</keyword>
<dbReference type="NCBIfam" id="TIGR01378">
    <property type="entry name" value="thi_PPkinase"/>
    <property type="match status" value="1"/>
</dbReference>
<dbReference type="Pfam" id="PF04263">
    <property type="entry name" value="TPK_catalytic"/>
    <property type="match status" value="1"/>
</dbReference>
<dbReference type="PANTHER" id="PTHR41299">
    <property type="entry name" value="THIAMINE PYROPHOSPHOKINASE"/>
    <property type="match status" value="1"/>
</dbReference>
<dbReference type="InterPro" id="IPR007373">
    <property type="entry name" value="Thiamin_PyroPKinase_B1-bd"/>
</dbReference>
<dbReference type="GO" id="GO:0004788">
    <property type="term" value="F:thiamine diphosphokinase activity"/>
    <property type="evidence" value="ECO:0007669"/>
    <property type="project" value="UniProtKB-UniRule"/>
</dbReference>
<dbReference type="SMART" id="SM00983">
    <property type="entry name" value="TPK_B1_binding"/>
    <property type="match status" value="1"/>
</dbReference>
<dbReference type="SUPFAM" id="SSF63999">
    <property type="entry name" value="Thiamin pyrophosphokinase, catalytic domain"/>
    <property type="match status" value="1"/>
</dbReference>
<evidence type="ECO:0000256" key="4">
    <source>
        <dbReference type="ARBA" id="ARBA00022840"/>
    </source>
</evidence>
<evidence type="ECO:0000313" key="7">
    <source>
        <dbReference type="EMBL" id="KRK89835.1"/>
    </source>
</evidence>
<evidence type="ECO:0000313" key="8">
    <source>
        <dbReference type="Proteomes" id="UP000051581"/>
    </source>
</evidence>
<dbReference type="EC" id="2.7.6.2" evidence="5"/>
<dbReference type="InterPro" id="IPR006282">
    <property type="entry name" value="Thi_PPkinase"/>
</dbReference>
<name>A0A0R1L218_9LACO</name>
<dbReference type="AlphaFoldDB" id="A0A0R1L218"/>
<dbReference type="CDD" id="cd07995">
    <property type="entry name" value="TPK"/>
    <property type="match status" value="1"/>
</dbReference>
<dbReference type="Pfam" id="PF04265">
    <property type="entry name" value="TPK_B1_binding"/>
    <property type="match status" value="1"/>
</dbReference>
<dbReference type="GO" id="GO:0030975">
    <property type="term" value="F:thiamine binding"/>
    <property type="evidence" value="ECO:0007669"/>
    <property type="project" value="InterPro"/>
</dbReference>
<accession>A0A0R1L218</accession>
<dbReference type="Gene3D" id="3.40.50.10240">
    <property type="entry name" value="Thiamin pyrophosphokinase, catalytic domain"/>
    <property type="match status" value="1"/>
</dbReference>
<keyword evidence="1" id="KW-0808">Transferase</keyword>
<comment type="caution">
    <text evidence="7">The sequence shown here is derived from an EMBL/GenBank/DDBJ whole genome shotgun (WGS) entry which is preliminary data.</text>
</comment>
<keyword evidence="2" id="KW-0547">Nucleotide-binding</keyword>
<dbReference type="PANTHER" id="PTHR41299:SF1">
    <property type="entry name" value="THIAMINE PYROPHOSPHOKINASE"/>
    <property type="match status" value="1"/>
</dbReference>
<dbReference type="InterPro" id="IPR036759">
    <property type="entry name" value="TPK_catalytic_sf"/>
</dbReference>
<evidence type="ECO:0000259" key="6">
    <source>
        <dbReference type="SMART" id="SM00983"/>
    </source>
</evidence>
<evidence type="ECO:0000256" key="5">
    <source>
        <dbReference type="NCBIfam" id="TIGR01378"/>
    </source>
</evidence>
<dbReference type="EMBL" id="AZEA01000001">
    <property type="protein sequence ID" value="KRK89835.1"/>
    <property type="molecule type" value="Genomic_DNA"/>
</dbReference>
<evidence type="ECO:0000256" key="2">
    <source>
        <dbReference type="ARBA" id="ARBA00022741"/>
    </source>
</evidence>
<dbReference type="OrthoDB" id="9804377at2"/>